<dbReference type="Proteomes" id="UP000663874">
    <property type="component" value="Unassembled WGS sequence"/>
</dbReference>
<dbReference type="InterPro" id="IPR042102">
    <property type="entry name" value="RNA_pol_Rpb1_3_sf"/>
</dbReference>
<keyword evidence="3" id="KW-0240">DNA-directed RNA polymerase</keyword>
<keyword evidence="5" id="KW-0548">Nucleotidyltransferase</keyword>
<dbReference type="Gene3D" id="2.40.40.20">
    <property type="match status" value="1"/>
</dbReference>
<dbReference type="GO" id="GO:0003677">
    <property type="term" value="F:DNA binding"/>
    <property type="evidence" value="ECO:0007669"/>
    <property type="project" value="InterPro"/>
</dbReference>
<evidence type="ECO:0000256" key="1">
    <source>
        <dbReference type="ARBA" id="ARBA00006460"/>
    </source>
</evidence>
<dbReference type="InterPro" id="IPR045867">
    <property type="entry name" value="DNA-dir_RpoC_beta_prime"/>
</dbReference>
<evidence type="ECO:0000256" key="6">
    <source>
        <dbReference type="ARBA" id="ARBA00023163"/>
    </source>
</evidence>
<proteinExistence type="inferred from homology"/>
<dbReference type="PANTHER" id="PTHR19376">
    <property type="entry name" value="DNA-DIRECTED RNA POLYMERASE"/>
    <property type="match status" value="1"/>
</dbReference>
<organism evidence="8 9">
    <name type="scientific">Rotaria sordida</name>
    <dbReference type="NCBI Taxonomy" id="392033"/>
    <lineage>
        <taxon>Eukaryota</taxon>
        <taxon>Metazoa</taxon>
        <taxon>Spiralia</taxon>
        <taxon>Gnathifera</taxon>
        <taxon>Rotifera</taxon>
        <taxon>Eurotatoria</taxon>
        <taxon>Bdelloidea</taxon>
        <taxon>Philodinida</taxon>
        <taxon>Philodinidae</taxon>
        <taxon>Rotaria</taxon>
    </lineage>
</organism>
<dbReference type="Gene3D" id="1.10.132.30">
    <property type="match status" value="1"/>
</dbReference>
<dbReference type="PANTHER" id="PTHR19376:SF11">
    <property type="entry name" value="DNA-DIRECTED RNA POLYMERASE I SUBUNIT RPA1"/>
    <property type="match status" value="1"/>
</dbReference>
<dbReference type="GO" id="GO:0006351">
    <property type="term" value="P:DNA-templated transcription"/>
    <property type="evidence" value="ECO:0007669"/>
    <property type="project" value="InterPro"/>
</dbReference>
<dbReference type="SUPFAM" id="SSF64484">
    <property type="entry name" value="beta and beta-prime subunits of DNA dependent RNA-polymerase"/>
    <property type="match status" value="1"/>
</dbReference>
<keyword evidence="4" id="KW-0808">Transferase</keyword>
<feature type="domain" description="RNA polymerase N-terminal" evidence="7">
    <location>
        <begin position="1"/>
        <end position="175"/>
    </location>
</feature>
<evidence type="ECO:0000256" key="2">
    <source>
        <dbReference type="ARBA" id="ARBA00012418"/>
    </source>
</evidence>
<dbReference type="EMBL" id="CAJOBE010008367">
    <property type="protein sequence ID" value="CAF4059693.1"/>
    <property type="molecule type" value="Genomic_DNA"/>
</dbReference>
<evidence type="ECO:0000313" key="8">
    <source>
        <dbReference type="EMBL" id="CAF4059693.1"/>
    </source>
</evidence>
<dbReference type="InterPro" id="IPR000722">
    <property type="entry name" value="RNA_pol_asu"/>
</dbReference>
<gene>
    <name evidence="8" type="ORF">FNK824_LOCUS29185</name>
</gene>
<evidence type="ECO:0000256" key="3">
    <source>
        <dbReference type="ARBA" id="ARBA00022478"/>
    </source>
</evidence>
<dbReference type="InterPro" id="IPR006592">
    <property type="entry name" value="RNA_pol_N"/>
</dbReference>
<evidence type="ECO:0000313" key="9">
    <source>
        <dbReference type="Proteomes" id="UP000663874"/>
    </source>
</evidence>
<evidence type="ECO:0000256" key="5">
    <source>
        <dbReference type="ARBA" id="ARBA00022695"/>
    </source>
</evidence>
<dbReference type="GO" id="GO:0005736">
    <property type="term" value="C:RNA polymerase I complex"/>
    <property type="evidence" value="ECO:0007669"/>
    <property type="project" value="TreeGrafter"/>
</dbReference>
<protein>
    <recommendedName>
        <fullName evidence="2">DNA-directed RNA polymerase</fullName>
        <ecNumber evidence="2">2.7.7.6</ecNumber>
    </recommendedName>
</protein>
<sequence length="378" mass="42891">MYMMGKRVNYAGRLVISPDPFIAIYQVGIPEIFPKKLTYPQLVTPDNVDELRQLILNGSDVHPGGNFVELEDETIRRLLPNNLSQRTACYRHLRIGDYVLVNRQPTLHRPSIQAHMGNFLLHYAQCKSYNADFDGDEMNIHLPQNQLTRTEAAELNGTPLTGFIQDHVVAGRTLTMRDGFFEKSDYQQLIISTILLYIQPVNQASLNLDSKSKFSMKSCPSKSNATNIDLMADTDVIIRHGHLLSGLIDKAHCGSTLASLLHCYYELYGKRCAVDLVTAFSKLFTHVLLLSLGVSHRRRLINQCRAQADSNEQILINEFAKGFCSKSFDEHISKEMDINYKISIDQYQNQIVKQCMSNLFKQFPENNLQFLIQSGAKG</sequence>
<keyword evidence="6" id="KW-0804">Transcription</keyword>
<dbReference type="Gene3D" id="1.10.274.100">
    <property type="entry name" value="RNA polymerase Rpb1, domain 3"/>
    <property type="match status" value="2"/>
</dbReference>
<dbReference type="Pfam" id="PF00623">
    <property type="entry name" value="RNA_pol_Rpb1_2"/>
    <property type="match status" value="1"/>
</dbReference>
<reference evidence="8" key="1">
    <citation type="submission" date="2021-02" db="EMBL/GenBank/DDBJ databases">
        <authorList>
            <person name="Nowell W R."/>
        </authorList>
    </citation>
    <scope>NUCLEOTIDE SEQUENCE</scope>
</reference>
<dbReference type="Gene3D" id="3.30.1490.180">
    <property type="entry name" value="RNA polymerase ii"/>
    <property type="match status" value="1"/>
</dbReference>
<name>A0A819SC09_9BILA</name>
<evidence type="ECO:0000259" key="7">
    <source>
        <dbReference type="SMART" id="SM00663"/>
    </source>
</evidence>
<dbReference type="EC" id="2.7.7.6" evidence="2"/>
<evidence type="ECO:0000256" key="4">
    <source>
        <dbReference type="ARBA" id="ARBA00022679"/>
    </source>
</evidence>
<comment type="caution">
    <text evidence="8">The sequence shown here is derived from an EMBL/GenBank/DDBJ whole genome shotgun (WGS) entry which is preliminary data.</text>
</comment>
<accession>A0A819SC09</accession>
<comment type="similarity">
    <text evidence="1">Belongs to the RNA polymerase beta' chain family.</text>
</comment>
<dbReference type="AlphaFoldDB" id="A0A819SC09"/>
<dbReference type="GO" id="GO:0003899">
    <property type="term" value="F:DNA-directed RNA polymerase activity"/>
    <property type="evidence" value="ECO:0007669"/>
    <property type="project" value="UniProtKB-EC"/>
</dbReference>
<dbReference type="InterPro" id="IPR038120">
    <property type="entry name" value="Rpb1_funnel_sf"/>
</dbReference>
<dbReference type="SMART" id="SM00663">
    <property type="entry name" value="RPOLA_N"/>
    <property type="match status" value="1"/>
</dbReference>